<sequence>MEEREFDVVVIGAGPVGEVAAGRMTAGGLSVAVIEEELAGGECSYWACMPSKALLRPVELVEAAKRIQGVRGAEVDPAAVLARRDKVVKRTPDGGHDDSGQTEWVRSICAEFYRGRGRLAGERRVEVLSGGEVSQLLTAKHAVVLATGSRPTVPPIPGLREAEPWGSREVTNVDVVPDRVVILGGGVVGCESAAMLAGLGSSVTLISRGGLLDRNEPWAGELVADGLRSQGVNVRTELQVSEVSRAADGTVTVKAGDEAFVADQIVSALGRRPATAGIGLESVGLDASKAVDVDDSLRSTQLPWLYAVGDVNGRNLLTHMGKYQARACGDVLVARAKGEPDGSPKLTAYADHEKTPQVVFTDPQVASVGLTEKAARERGYDVRVVDYDIGWVAGASLVADDYTGKASMVVDEKRGVALGFTFVGQDVAELLHGATVAVTAEVPLETLWHAVASYPTVSEVYLRLLEAYGL</sequence>
<dbReference type="InterPro" id="IPR016156">
    <property type="entry name" value="FAD/NAD-linked_Rdtase_dimer_sf"/>
</dbReference>
<evidence type="ECO:0000256" key="2">
    <source>
        <dbReference type="ARBA" id="ARBA00007532"/>
    </source>
</evidence>
<dbReference type="Pfam" id="PF02852">
    <property type="entry name" value="Pyr_redox_dim"/>
    <property type="match status" value="1"/>
</dbReference>
<evidence type="ECO:0000313" key="8">
    <source>
        <dbReference type="EMBL" id="NHC13272.1"/>
    </source>
</evidence>
<dbReference type="InterPro" id="IPR004099">
    <property type="entry name" value="Pyr_nucl-diS_OxRdtase_dimer"/>
</dbReference>
<dbReference type="Gene3D" id="3.50.50.60">
    <property type="entry name" value="FAD/NAD(P)-binding domain"/>
    <property type="match status" value="2"/>
</dbReference>
<dbReference type="InterPro" id="IPR001100">
    <property type="entry name" value="Pyr_nuc-diS_OxRdtase"/>
</dbReference>
<dbReference type="PANTHER" id="PTHR22912:SF151">
    <property type="entry name" value="DIHYDROLIPOYL DEHYDROGENASE, MITOCHONDRIAL"/>
    <property type="match status" value="1"/>
</dbReference>
<keyword evidence="9" id="KW-1185">Reference proteome</keyword>
<keyword evidence="3" id="KW-0285">Flavoprotein</keyword>
<dbReference type="InterPro" id="IPR023753">
    <property type="entry name" value="FAD/NAD-binding_dom"/>
</dbReference>
<dbReference type="PRINTS" id="PR00368">
    <property type="entry name" value="FADPNR"/>
</dbReference>
<keyword evidence="4" id="KW-0274">FAD</keyword>
<organism evidence="8 9">
    <name type="scientific">Motilibacter deserti</name>
    <dbReference type="NCBI Taxonomy" id="2714956"/>
    <lineage>
        <taxon>Bacteria</taxon>
        <taxon>Bacillati</taxon>
        <taxon>Actinomycetota</taxon>
        <taxon>Actinomycetes</taxon>
        <taxon>Motilibacterales</taxon>
        <taxon>Motilibacteraceae</taxon>
        <taxon>Motilibacter</taxon>
    </lineage>
</organism>
<name>A0ABX0GQZ5_9ACTN</name>
<dbReference type="PRINTS" id="PR00411">
    <property type="entry name" value="PNDRDTASEI"/>
</dbReference>
<dbReference type="Pfam" id="PF07992">
    <property type="entry name" value="Pyr_redox_2"/>
    <property type="match status" value="1"/>
</dbReference>
<feature type="domain" description="FAD/NAD(P)-binding" evidence="7">
    <location>
        <begin position="6"/>
        <end position="317"/>
    </location>
</feature>
<dbReference type="PANTHER" id="PTHR22912">
    <property type="entry name" value="DISULFIDE OXIDOREDUCTASE"/>
    <property type="match status" value="1"/>
</dbReference>
<dbReference type="SUPFAM" id="SSF55424">
    <property type="entry name" value="FAD/NAD-linked reductases, dimerisation (C-terminal) domain"/>
    <property type="match status" value="1"/>
</dbReference>
<dbReference type="PIRSF" id="PIRSF000350">
    <property type="entry name" value="Mercury_reductase_MerA"/>
    <property type="match status" value="1"/>
</dbReference>
<evidence type="ECO:0000259" key="6">
    <source>
        <dbReference type="Pfam" id="PF02852"/>
    </source>
</evidence>
<accession>A0ABX0GQZ5</accession>
<gene>
    <name evidence="8" type="ORF">G9H71_05685</name>
</gene>
<dbReference type="Proteomes" id="UP000800981">
    <property type="component" value="Unassembled WGS sequence"/>
</dbReference>
<evidence type="ECO:0000256" key="1">
    <source>
        <dbReference type="ARBA" id="ARBA00001974"/>
    </source>
</evidence>
<feature type="domain" description="Pyridine nucleotide-disulphide oxidoreductase dimerisation" evidence="6">
    <location>
        <begin position="355"/>
        <end position="461"/>
    </location>
</feature>
<dbReference type="SUPFAM" id="SSF51905">
    <property type="entry name" value="FAD/NAD(P)-binding domain"/>
    <property type="match status" value="1"/>
</dbReference>
<dbReference type="RefSeq" id="WP_166279433.1">
    <property type="nucleotide sequence ID" value="NZ_JAANNP010000002.1"/>
</dbReference>
<evidence type="ECO:0000313" key="9">
    <source>
        <dbReference type="Proteomes" id="UP000800981"/>
    </source>
</evidence>
<protein>
    <submittedName>
        <fullName evidence="8">NAD(P)/FAD-dependent oxidoreductase</fullName>
    </submittedName>
</protein>
<comment type="cofactor">
    <cofactor evidence="1">
        <name>FAD</name>
        <dbReference type="ChEBI" id="CHEBI:57692"/>
    </cofactor>
</comment>
<keyword evidence="5" id="KW-0520">NAD</keyword>
<comment type="caution">
    <text evidence="8">The sequence shown here is derived from an EMBL/GenBank/DDBJ whole genome shotgun (WGS) entry which is preliminary data.</text>
</comment>
<dbReference type="Gene3D" id="3.30.390.30">
    <property type="match status" value="1"/>
</dbReference>
<proteinExistence type="inferred from homology"/>
<dbReference type="EMBL" id="JAANNP010000002">
    <property type="protein sequence ID" value="NHC13272.1"/>
    <property type="molecule type" value="Genomic_DNA"/>
</dbReference>
<comment type="similarity">
    <text evidence="2">Belongs to the class-I pyridine nucleotide-disulfide oxidoreductase family.</text>
</comment>
<evidence type="ECO:0000256" key="4">
    <source>
        <dbReference type="ARBA" id="ARBA00022827"/>
    </source>
</evidence>
<reference evidence="8 9" key="1">
    <citation type="submission" date="2020-03" db="EMBL/GenBank/DDBJ databases">
        <title>Two novel Motilibacter sp.</title>
        <authorList>
            <person name="Liu S."/>
        </authorList>
    </citation>
    <scope>NUCLEOTIDE SEQUENCE [LARGE SCALE GENOMIC DNA]</scope>
    <source>
        <strain evidence="8 9">E257</strain>
    </source>
</reference>
<evidence type="ECO:0000256" key="3">
    <source>
        <dbReference type="ARBA" id="ARBA00022630"/>
    </source>
</evidence>
<evidence type="ECO:0000256" key="5">
    <source>
        <dbReference type="ARBA" id="ARBA00023027"/>
    </source>
</evidence>
<evidence type="ECO:0000259" key="7">
    <source>
        <dbReference type="Pfam" id="PF07992"/>
    </source>
</evidence>
<dbReference type="InterPro" id="IPR050151">
    <property type="entry name" value="Class-I_Pyr_Nuc-Dis_Oxidored"/>
</dbReference>
<dbReference type="InterPro" id="IPR036188">
    <property type="entry name" value="FAD/NAD-bd_sf"/>
</dbReference>